<dbReference type="EMBL" id="CP109135">
    <property type="protein sequence ID" value="WSD19590.1"/>
    <property type="molecule type" value="Genomic_DNA"/>
</dbReference>
<dbReference type="RefSeq" id="WP_326761571.1">
    <property type="nucleotide sequence ID" value="NZ_CP109135.1"/>
</dbReference>
<reference evidence="14 15" key="1">
    <citation type="submission" date="2022-10" db="EMBL/GenBank/DDBJ databases">
        <title>The complete genomes of actinobacterial strains from the NBC collection.</title>
        <authorList>
            <person name="Joergensen T.S."/>
            <person name="Alvarez Arevalo M."/>
            <person name="Sterndorff E.B."/>
            <person name="Faurdal D."/>
            <person name="Vuksanovic O."/>
            <person name="Mourched A.-S."/>
            <person name="Charusanti P."/>
            <person name="Shaw S."/>
            <person name="Blin K."/>
            <person name="Weber T."/>
        </authorList>
    </citation>
    <scope>NUCLEOTIDE SEQUENCE [LARGE SCALE GENOMIC DNA]</scope>
    <source>
        <strain evidence="14 15">NBC 01752</strain>
    </source>
</reference>
<feature type="region of interest" description="C-terminal hotdog fold" evidence="9">
    <location>
        <begin position="1063"/>
        <end position="1197"/>
    </location>
</feature>
<evidence type="ECO:0000259" key="13">
    <source>
        <dbReference type="PROSITE" id="PS52019"/>
    </source>
</evidence>
<dbReference type="SUPFAM" id="SSF52151">
    <property type="entry name" value="FabD/lysophospholipase-like"/>
    <property type="match status" value="2"/>
</dbReference>
<dbReference type="SMART" id="SM00826">
    <property type="entry name" value="PKS_DH"/>
    <property type="match status" value="2"/>
</dbReference>
<dbReference type="InterPro" id="IPR049900">
    <property type="entry name" value="PKS_mFAS_DH"/>
</dbReference>
<feature type="active site" description="Proton donor; for dehydratase activity" evidence="9">
    <location>
        <position position="2876"/>
    </location>
</feature>
<evidence type="ECO:0000259" key="12">
    <source>
        <dbReference type="PROSITE" id="PS52004"/>
    </source>
</evidence>
<dbReference type="InterPro" id="IPR016035">
    <property type="entry name" value="Acyl_Trfase/lysoPLipase"/>
</dbReference>
<dbReference type="InterPro" id="IPR014043">
    <property type="entry name" value="Acyl_transferase_dom"/>
</dbReference>
<dbReference type="SUPFAM" id="SSF101173">
    <property type="entry name" value="Docking domain B of the erythromycin polyketide synthase (DEBS)"/>
    <property type="match status" value="1"/>
</dbReference>
<evidence type="ECO:0000256" key="1">
    <source>
        <dbReference type="ARBA" id="ARBA00001957"/>
    </source>
</evidence>
<keyword evidence="15" id="KW-1185">Reference proteome</keyword>
<dbReference type="InterPro" id="IPR009081">
    <property type="entry name" value="PP-bd_ACP"/>
</dbReference>
<dbReference type="Pfam" id="PF02801">
    <property type="entry name" value="Ketoacyl-synt_C"/>
    <property type="match status" value="2"/>
</dbReference>
<feature type="region of interest" description="Disordered" evidence="10">
    <location>
        <begin position="1395"/>
        <end position="1416"/>
    </location>
</feature>
<dbReference type="InterPro" id="IPR020841">
    <property type="entry name" value="PKS_Beta-ketoAc_synthase_dom"/>
</dbReference>
<dbReference type="InterPro" id="IPR055123">
    <property type="entry name" value="SpnB-like_Rossmann"/>
</dbReference>
<dbReference type="InterPro" id="IPR014031">
    <property type="entry name" value="Ketoacyl_synth_C"/>
</dbReference>
<dbReference type="Pfam" id="PF00550">
    <property type="entry name" value="PP-binding"/>
    <property type="match status" value="2"/>
</dbReference>
<feature type="active site" description="Proton acceptor; for dehydratase activity" evidence="9">
    <location>
        <position position="2709"/>
    </location>
</feature>
<dbReference type="InterPro" id="IPR018201">
    <property type="entry name" value="Ketoacyl_synth_AS"/>
</dbReference>
<evidence type="ECO:0000256" key="9">
    <source>
        <dbReference type="PROSITE-ProRule" id="PRU01363"/>
    </source>
</evidence>
<dbReference type="InterPro" id="IPR020806">
    <property type="entry name" value="PKS_PP-bd"/>
</dbReference>
<dbReference type="Gene3D" id="3.10.129.110">
    <property type="entry name" value="Polyketide synthase dehydratase"/>
    <property type="match status" value="2"/>
</dbReference>
<feature type="region of interest" description="Disordered" evidence="10">
    <location>
        <begin position="3430"/>
        <end position="3450"/>
    </location>
</feature>
<evidence type="ECO:0000256" key="4">
    <source>
        <dbReference type="ARBA" id="ARBA00022553"/>
    </source>
</evidence>
<dbReference type="PROSITE" id="PS00012">
    <property type="entry name" value="PHOSPHOPANTETHEINE"/>
    <property type="match status" value="2"/>
</dbReference>
<feature type="region of interest" description="N-terminal hotdog fold" evidence="9">
    <location>
        <begin position="923"/>
        <end position="1048"/>
    </location>
</feature>
<keyword evidence="5" id="KW-0808">Transferase</keyword>
<keyword evidence="8" id="KW-0012">Acyltransferase</keyword>
<evidence type="ECO:0000256" key="10">
    <source>
        <dbReference type="SAM" id="MobiDB-lite"/>
    </source>
</evidence>
<comment type="pathway">
    <text evidence="2">Antibiotic biosynthesis.</text>
</comment>
<dbReference type="InterPro" id="IPR014030">
    <property type="entry name" value="Ketoacyl_synth_N"/>
</dbReference>
<dbReference type="CDD" id="cd00833">
    <property type="entry name" value="PKS"/>
    <property type="match status" value="2"/>
</dbReference>
<feature type="active site" description="Proton acceptor; for dehydratase activity" evidence="9">
    <location>
        <position position="955"/>
    </location>
</feature>
<dbReference type="SUPFAM" id="SSF53901">
    <property type="entry name" value="Thiolase-like"/>
    <property type="match status" value="2"/>
</dbReference>
<feature type="region of interest" description="C-terminal hotdog fold" evidence="9">
    <location>
        <begin position="2816"/>
        <end position="2964"/>
    </location>
</feature>
<proteinExistence type="predicted"/>
<dbReference type="Pfam" id="PF00109">
    <property type="entry name" value="ketoacyl-synt"/>
    <property type="match status" value="2"/>
</dbReference>
<dbReference type="InterPro" id="IPR042104">
    <property type="entry name" value="PKS_dehydratase_sf"/>
</dbReference>
<dbReference type="SMART" id="SM00823">
    <property type="entry name" value="PKS_PP"/>
    <property type="match status" value="2"/>
</dbReference>
<dbReference type="InterPro" id="IPR057326">
    <property type="entry name" value="KR_dom"/>
</dbReference>
<evidence type="ECO:0000313" key="14">
    <source>
        <dbReference type="EMBL" id="WSD19590.1"/>
    </source>
</evidence>
<feature type="region of interest" description="Disordered" evidence="10">
    <location>
        <begin position="2888"/>
        <end position="2908"/>
    </location>
</feature>
<dbReference type="Proteomes" id="UP001340816">
    <property type="component" value="Chromosome"/>
</dbReference>
<dbReference type="Pfam" id="PF21089">
    <property type="entry name" value="PKS_DH_N"/>
    <property type="match status" value="2"/>
</dbReference>
<feature type="region of interest" description="Disordered" evidence="10">
    <location>
        <begin position="3601"/>
        <end position="3626"/>
    </location>
</feature>
<dbReference type="PANTHER" id="PTHR43775">
    <property type="entry name" value="FATTY ACID SYNTHASE"/>
    <property type="match status" value="1"/>
</dbReference>
<dbReference type="InterPro" id="IPR015083">
    <property type="entry name" value="NorB/c/GfsB-D-like_docking"/>
</dbReference>
<feature type="domain" description="Ketosynthase family 3 (KS3)" evidence="12">
    <location>
        <begin position="1811"/>
        <end position="2223"/>
    </location>
</feature>
<dbReference type="InterPro" id="IPR032821">
    <property type="entry name" value="PKS_assoc"/>
</dbReference>
<dbReference type="InterPro" id="IPR001227">
    <property type="entry name" value="Ac_transferase_dom_sf"/>
</dbReference>
<feature type="domain" description="Carrier" evidence="11">
    <location>
        <begin position="1713"/>
        <end position="1788"/>
    </location>
</feature>
<feature type="compositionally biased region" description="Basic and acidic residues" evidence="10">
    <location>
        <begin position="2888"/>
        <end position="2905"/>
    </location>
</feature>
<dbReference type="Gene3D" id="3.30.70.3290">
    <property type="match status" value="2"/>
</dbReference>
<name>A0ABZ1HLV5_STRPH</name>
<evidence type="ECO:0000256" key="5">
    <source>
        <dbReference type="ARBA" id="ARBA00022679"/>
    </source>
</evidence>
<dbReference type="SMART" id="SM01294">
    <property type="entry name" value="PKS_PP_betabranch"/>
    <property type="match status" value="2"/>
</dbReference>
<dbReference type="Gene3D" id="3.40.366.10">
    <property type="entry name" value="Malonyl-Coenzyme A Acyl Carrier Protein, domain 2"/>
    <property type="match status" value="2"/>
</dbReference>
<dbReference type="Pfam" id="PF16197">
    <property type="entry name" value="KAsynt_C_assoc"/>
    <property type="match status" value="2"/>
</dbReference>
<evidence type="ECO:0000256" key="7">
    <source>
        <dbReference type="ARBA" id="ARBA00023268"/>
    </source>
</evidence>
<evidence type="ECO:0000256" key="2">
    <source>
        <dbReference type="ARBA" id="ARBA00004792"/>
    </source>
</evidence>
<dbReference type="Gene3D" id="3.40.50.720">
    <property type="entry name" value="NAD(P)-binding Rossmann-like Domain"/>
    <property type="match status" value="2"/>
</dbReference>
<dbReference type="InterPro" id="IPR036736">
    <property type="entry name" value="ACP-like_sf"/>
</dbReference>
<dbReference type="Pfam" id="PF08990">
    <property type="entry name" value="Docking"/>
    <property type="match status" value="1"/>
</dbReference>
<evidence type="ECO:0000259" key="11">
    <source>
        <dbReference type="PROSITE" id="PS50075"/>
    </source>
</evidence>
<dbReference type="InterPro" id="IPR016039">
    <property type="entry name" value="Thiolase-like"/>
</dbReference>
<evidence type="ECO:0000313" key="15">
    <source>
        <dbReference type="Proteomes" id="UP001340816"/>
    </source>
</evidence>
<accession>A0ABZ1HLV5</accession>
<dbReference type="PROSITE" id="PS52019">
    <property type="entry name" value="PKS_MFAS_DH"/>
    <property type="match status" value="2"/>
</dbReference>
<feature type="region of interest" description="N-terminal hotdog fold" evidence="9">
    <location>
        <begin position="2677"/>
        <end position="2802"/>
    </location>
</feature>
<dbReference type="Pfam" id="PF00698">
    <property type="entry name" value="Acyl_transf_1"/>
    <property type="match status" value="2"/>
</dbReference>
<gene>
    <name evidence="14" type="ORF">OHB35_43680</name>
</gene>
<dbReference type="PROSITE" id="PS00606">
    <property type="entry name" value="KS3_1"/>
    <property type="match status" value="2"/>
</dbReference>
<dbReference type="InterPro" id="IPR013968">
    <property type="entry name" value="PKS_KR"/>
</dbReference>
<dbReference type="Pfam" id="PF22953">
    <property type="entry name" value="SpnB_Rossmann"/>
    <property type="match status" value="2"/>
</dbReference>
<dbReference type="SUPFAM" id="SSF55048">
    <property type="entry name" value="Probable ACP-binding domain of malonyl-CoA ACP transacylase"/>
    <property type="match status" value="2"/>
</dbReference>
<dbReference type="PROSITE" id="PS52004">
    <property type="entry name" value="KS3_2"/>
    <property type="match status" value="2"/>
</dbReference>
<dbReference type="Gene3D" id="3.40.47.10">
    <property type="match status" value="2"/>
</dbReference>
<keyword evidence="3" id="KW-0596">Phosphopantetheine</keyword>
<dbReference type="Pfam" id="PF14765">
    <property type="entry name" value="PS-DH"/>
    <property type="match status" value="2"/>
</dbReference>
<feature type="domain" description="Ketosynthase family 3 (KS3)" evidence="12">
    <location>
        <begin position="33"/>
        <end position="459"/>
    </location>
</feature>
<dbReference type="SMART" id="SM00822">
    <property type="entry name" value="PKS_KR"/>
    <property type="match status" value="2"/>
</dbReference>
<feature type="domain" description="Carrier" evidence="11">
    <location>
        <begin position="3469"/>
        <end position="3546"/>
    </location>
</feature>
<dbReference type="SMART" id="SM00827">
    <property type="entry name" value="PKS_AT"/>
    <property type="match status" value="2"/>
</dbReference>
<dbReference type="PROSITE" id="PS50075">
    <property type="entry name" value="CARRIER"/>
    <property type="match status" value="2"/>
</dbReference>
<dbReference type="InterPro" id="IPR020807">
    <property type="entry name" value="PKS_DH"/>
</dbReference>
<keyword evidence="4" id="KW-0597">Phosphoprotein</keyword>
<dbReference type="InterPro" id="IPR036291">
    <property type="entry name" value="NAD(P)-bd_dom_sf"/>
</dbReference>
<dbReference type="CDD" id="cd08956">
    <property type="entry name" value="KR_3_FAS_SDR_x"/>
    <property type="match status" value="2"/>
</dbReference>
<keyword evidence="7" id="KW-0511">Multifunctional enzyme</keyword>
<dbReference type="InterPro" id="IPR016036">
    <property type="entry name" value="Malonyl_transacylase_ACP-bd"/>
</dbReference>
<feature type="active site" description="Proton donor; for dehydratase activity" evidence="9">
    <location>
        <position position="1124"/>
    </location>
</feature>
<comment type="cofactor">
    <cofactor evidence="1">
        <name>pantetheine 4'-phosphate</name>
        <dbReference type="ChEBI" id="CHEBI:47942"/>
    </cofactor>
</comment>
<sequence>MSNEEKLLDYLKRTTADLREARRRLRETEEREHEPIAIVGMSCRLPGGITTPDDLWRLVAAGEDGIGPFPDDRGWDIEGLYDPDPDSTGHSYVREAGFLDGVTDFDAEFFGISPREAQAMDPQQRLLLETCWEALEHTGLDPATLRGSSTGVFGGVMYCDYGSAAADIPEDLEAYLAAGSVASIVSGRVSYLFGLEGPAVSVDTACSSSLVSLHLAAQALRRGECTLALAGGVTVMSTPRMFVEYSRQRALSPDGRCKAFSASADGTSWAEGVGVLVLERLSEARRNEHRVLAVIRGSAVNQDGASSGFTAPNGPSQQRVIRQALADAGLSPADIDVVEAHGTGTSLGDPIEAQALLATYGQDRPGDRPLWLGSLKSNIGHTQAAAGVAGVIKMVMAMRSGVLPRTLHVDEPSPHVDWSAGAVQLLTEPRPWEREGRLRRAGVSSFGISGTNAHLILEEAPDLLDDTPAGSAPGLPVVPWVLSARTGEALRAQAARLAAHVGERDLDVVDVGYALATTRAVLEHRVVVVGADTAELVGGLEAVARGERLGGVPVGGRLAFICSGQGSQRLGMGRELYESFPVFARALDEVFGELGLPLREVMWPAEGADDQGRLDGTEFAQPALFALEVALGRLLESWGVRPDYVAGHSVGELAAAHLAGVFSLPDACALVAARGRLMGALPAGGAMVAVRATEDEVAVVLADLELGLERVAIAAVNGPDAVVVSGEETAVGLVVARFERSRRLRVSHAFHSPLMDPMLAAFAEVARSVTFHPPVIPLVSNLTGALADPAELCTPAYWVRHVREAVRFGDGMQALRDAGVGTFLEIGPDATLTALATLSADADQDGDAIPALRRDRPEAAHLLRALGDLHTRGVPVTWPTLFQDQPTHPVDLPTYPFQRRRYWLDGSTPSGDPVGVGQGAAEHPLLGAMVTLPGSDGLLLTGRLSLATHPWLADHEVLGTVLLPGTAFVELAIHAGDQVGTPAIEELTIQAPLVLTEHGGVALQIVVDGPDDSGRRRIAIHSRSERTPAEEEWTPHAIGVLAPTVSAVGTAITDLRAWPPEGAIPTDVSDFYPRLAERGFGYGPLFQGVRAAWRRGAELFAEVALPEDAVDDAASYGLHPALLDAALHVSILSEEQQDGPAIPFAWNGVTVHASGAAELRVRVSPGGSSVSVADGQGRPVAEIAGIVARQVTSAQLGGGTGERAALHRVHWAPAPGPATPVDSWAVIGDDRLAGRPEAAVHPDLVSLVAAIEAGATVPSDVLLDARRFSPDAGDAEVPSGVLMVADQLLPVLQAWLADDRLTASRLVVVTGCGVGVDPDEDIADLAQAPVWGLVRAGAQENPGRFALLDIDAQDDGGRPEPGLLAEALGSGQEEMALRGGALLVPRLTRIELAEPTEPSEAAEPAEAGRPASPWNATGTVLITGGTGGLGSLVARHLVTRHGVRHLLLSSRRGLDAPDAAELAEELTGYGADVTVAACDAADPDALAGLLARIPGEHPLTGVVHAAGVAEGGLLSGLTPESMRRVLAPKVDAAWHLHRLTCHLDLSAFVLFSSSGGLVLAAGQGDYAAGNTFLDALAQHRRANGLAATSLAYAAWDLPVGMTAQLTEADLNRLSSLGLPALSADQGIGLFDKALTTGHTLLAPLVLDTAVLRSRARAGARSGAGTGIGMGTELPPLLRPIARTRPSARTATATASDRGLAEQLAGLSEPEALRSVLELVRTHTAAVVGHASPEAIEPDRAFQEMGFDSLTALELRNRLNGATGANLPATVVFDRPSVRALAVHLVSEMLPDVPGAEGRTRPTGPALPAATDDPVVIVGMACRYPGGVTGVEDLWRLVADGVDAISEFPVDRGWDLGRLYDPESSRPGTSYVREGGFLEGAGGFDPEFFGISPREARELDPQQRLLLEVSWEALERARIVPATLKGTPTGVFAGVMYHDYPTEASAGSIVSGRIAYTLGLEGPAISVDTACSSSLVSLHLAAQSLRNGECGLALAGGVTVMSTPLNFVEFSRQRGLAPDGRCKAFSASADGTGWSEGVGVLVLERLSEARRNGHRVLAVIRGSAVNQDGASNGLTAPNGPSQQRVIRQALASAGLTVSDVDAVEAHGTGTALGDPIEAQALLATYGQERSGERPLWLGSLKSNIGHTQAASGVASVIKMVMAMRNGVLPRTLHVDEPSPHVDWSAGAVELLTQPRPWAREGRLRRAGVSSFGISGTNAHLILEEAPDHPEDSSVEPAVRLPVVPWVLSARTEPALREQAAQLAAHITEQDLDPVDVGYSLATTRAALDHRVVVVGADTAELVGGLEAVARGERLGGVPVGGRLAFICSGQGSQRLGMGRELHDTFPQFARALDEVIEELGLPLREIMWPADHSAGHERLDGTEFAQPALFALEVALGRLLESWGVRPDYLAGHSIGELAAAHLAGVFSLPDVCALVVARGRLMGALPAGGAMVAVRATEHEVAAVLEGLEQVAIAAVNGPDAVVISGDEAAVAQAAAHFEHTRRLRVSHAFHSPLMEPMLAAFREVAAQVAFHPPVIPLVSNLTGALADPKDLCTPDYWVRHVREAVRFGDGTQALRDAGVGTFLEIGPDATLTALADQDGDTVSALRRDRPEAAHLLRVLGDLHTRGVPVTWPALFEDQPTHPIDLPTYPFQHKHYWMHATQDTVDVQQAGLEGAEHPLLGAVVELPGSGDVVLSGRLSIEQQPWLADHAVMGTVLFPGTGFVELAIRAGDKVNCPVLDELTLHNPLALPEHGGVAVQVMAAAPDQNGHRQLRIHARPEHATPDEKWTLHAEGILTPDTTPTNTPTDMETWPPAHATPLPLDEFYDRLAKQGLHYGSVFQGVRAAWHRADEVFAEVELPAQTTDATAYGIHPALLDAALHAAFLVPHDKNDGRSERGERNERNEDGQIPSVPFAWNGVRLHTSGVSALRVRISGGAISAADATGTPVITVESLTTRPVTGDQLNTNAGANASGLLYRLDWVPVSAPASLADPAAPDWAVVGRTASGPGAYPDMAALLDAVGSGDLPVPETVLVVVADQDPVRPVPETVRASVDGALDALRTLLTDGRLEATRLVLATCGAVATAADESVTDLGHAAVWGLVRAAQEEEPGRIVLMDLPTPYTSLHTALHAPMLTLQTALAADEPQLALRGDRLLAPRLTRQPARTTVETDQRHEAPDWDRDGTVLITGGTGGLGRQIARHLVTEHGMRHLVLASRRGIEAPGVSDLVAELAELGARTTIAVCDITDREAITGLLADIPAEHPLTAVVHSAGVLDNALITDLTPRHLDNVLNAKVDAAWHLHELTRSLDLSAFVLFSSAAGALGTAGQGNYAAANAFLDALAHHRRSLGLPGQSLGWGPWSGGLGMAGDLADTDRSRMLRNGIQALSPDEGLRLFSMAVRAAPGGDPALLPLRLDLGALRAQAQAGNLPTALRGLVPTPSSRRTAQDAAGDNGRALTARLAALSDNERERALTDLVRGHVAAVLGHSTGEATAIEAHHTFQTLGFDSLTAIELRNQIKKVTGLHLSATAVFDYPSPAALARHLGEQLAAQWPSGHGQSLRSVLAEADRLEAALAAVPQGDGELTRITGRLETLLRRWHGRLADADSDAGPTDGSAGPTTDLQSATDDELFEVLDAELGLPGSA</sequence>
<protein>
    <submittedName>
        <fullName evidence="14">SDR family NAD(P)-dependent oxidoreductase</fullName>
    </submittedName>
</protein>
<dbReference type="SMART" id="SM00825">
    <property type="entry name" value="PKS_KS"/>
    <property type="match status" value="2"/>
</dbReference>
<dbReference type="SUPFAM" id="SSF47336">
    <property type="entry name" value="ACP-like"/>
    <property type="match status" value="2"/>
</dbReference>
<dbReference type="Pfam" id="PF08659">
    <property type="entry name" value="KR"/>
    <property type="match status" value="2"/>
</dbReference>
<dbReference type="InterPro" id="IPR050091">
    <property type="entry name" value="PKS_NRPS_Biosynth_Enz"/>
</dbReference>
<evidence type="ECO:0000256" key="8">
    <source>
        <dbReference type="ARBA" id="ARBA00023315"/>
    </source>
</evidence>
<organism evidence="14 15">
    <name type="scientific">Streptomyces phaeochromogenes</name>
    <dbReference type="NCBI Taxonomy" id="1923"/>
    <lineage>
        <taxon>Bacteria</taxon>
        <taxon>Bacillati</taxon>
        <taxon>Actinomycetota</taxon>
        <taxon>Actinomycetes</taxon>
        <taxon>Kitasatosporales</taxon>
        <taxon>Streptomycetaceae</taxon>
        <taxon>Streptomyces</taxon>
        <taxon>Streptomyces phaeochromogenes group</taxon>
    </lineage>
</organism>
<feature type="domain" description="PKS/mFAS DH" evidence="13">
    <location>
        <begin position="2677"/>
        <end position="2964"/>
    </location>
</feature>
<dbReference type="InterPro" id="IPR006162">
    <property type="entry name" value="Ppantetheine_attach_site"/>
</dbReference>
<dbReference type="Gene3D" id="1.10.1200.10">
    <property type="entry name" value="ACP-like"/>
    <property type="match status" value="2"/>
</dbReference>
<dbReference type="SUPFAM" id="SSF51735">
    <property type="entry name" value="NAD(P)-binding Rossmann-fold domains"/>
    <property type="match status" value="4"/>
</dbReference>
<dbReference type="PANTHER" id="PTHR43775:SF51">
    <property type="entry name" value="INACTIVE PHENOLPHTHIOCEROL SYNTHESIS POLYKETIDE SYNTHASE TYPE I PKS1-RELATED"/>
    <property type="match status" value="1"/>
</dbReference>
<dbReference type="InterPro" id="IPR049551">
    <property type="entry name" value="PKS_DH_C"/>
</dbReference>
<dbReference type="InterPro" id="IPR036299">
    <property type="entry name" value="Polyketide_synth_docking_sf"/>
</dbReference>
<keyword evidence="6" id="KW-0045">Antibiotic biosynthesis</keyword>
<evidence type="ECO:0000256" key="6">
    <source>
        <dbReference type="ARBA" id="ARBA00023194"/>
    </source>
</evidence>
<feature type="domain" description="PKS/mFAS DH" evidence="13">
    <location>
        <begin position="923"/>
        <end position="1197"/>
    </location>
</feature>
<evidence type="ECO:0000256" key="3">
    <source>
        <dbReference type="ARBA" id="ARBA00022450"/>
    </source>
</evidence>
<dbReference type="InterPro" id="IPR049552">
    <property type="entry name" value="PKS_DH_N"/>
</dbReference>